<feature type="non-terminal residue" evidence="2">
    <location>
        <position position="1"/>
    </location>
</feature>
<evidence type="ECO:0000313" key="3">
    <source>
        <dbReference type="Proteomes" id="UP001311232"/>
    </source>
</evidence>
<evidence type="ECO:0000256" key="1">
    <source>
        <dbReference type="SAM" id="MobiDB-lite"/>
    </source>
</evidence>
<gene>
    <name evidence="2" type="ORF">CRENBAI_023413</name>
</gene>
<accession>A0AAV9R946</accession>
<reference evidence="2 3" key="1">
    <citation type="submission" date="2021-06" db="EMBL/GenBank/DDBJ databases">
        <authorList>
            <person name="Palmer J.M."/>
        </authorList>
    </citation>
    <scope>NUCLEOTIDE SEQUENCE [LARGE SCALE GENOMIC DNA]</scope>
    <source>
        <strain evidence="2 3">MEX-2019</strain>
        <tissue evidence="2">Muscle</tissue>
    </source>
</reference>
<feature type="region of interest" description="Disordered" evidence="1">
    <location>
        <begin position="1"/>
        <end position="20"/>
    </location>
</feature>
<name>A0AAV9R946_9TELE</name>
<dbReference type="EMBL" id="JAHHUM010002086">
    <property type="protein sequence ID" value="KAK5606329.1"/>
    <property type="molecule type" value="Genomic_DNA"/>
</dbReference>
<sequence length="58" mass="6331">MSGWHLLSSSGGSGRHIHPTSVVSELVPGFRVPRQAPPHRPSLSFPKPRILHCSPELL</sequence>
<feature type="non-terminal residue" evidence="2">
    <location>
        <position position="58"/>
    </location>
</feature>
<proteinExistence type="predicted"/>
<dbReference type="AlphaFoldDB" id="A0AAV9R946"/>
<protein>
    <submittedName>
        <fullName evidence="2">Uncharacterized protein</fullName>
    </submittedName>
</protein>
<organism evidence="2 3">
    <name type="scientific">Crenichthys baileyi</name>
    <name type="common">White River springfish</name>
    <dbReference type="NCBI Taxonomy" id="28760"/>
    <lineage>
        <taxon>Eukaryota</taxon>
        <taxon>Metazoa</taxon>
        <taxon>Chordata</taxon>
        <taxon>Craniata</taxon>
        <taxon>Vertebrata</taxon>
        <taxon>Euteleostomi</taxon>
        <taxon>Actinopterygii</taxon>
        <taxon>Neopterygii</taxon>
        <taxon>Teleostei</taxon>
        <taxon>Neoteleostei</taxon>
        <taxon>Acanthomorphata</taxon>
        <taxon>Ovalentaria</taxon>
        <taxon>Atherinomorphae</taxon>
        <taxon>Cyprinodontiformes</taxon>
        <taxon>Goodeidae</taxon>
        <taxon>Crenichthys</taxon>
    </lineage>
</organism>
<keyword evidence="3" id="KW-1185">Reference proteome</keyword>
<evidence type="ECO:0000313" key="2">
    <source>
        <dbReference type="EMBL" id="KAK5606329.1"/>
    </source>
</evidence>
<comment type="caution">
    <text evidence="2">The sequence shown here is derived from an EMBL/GenBank/DDBJ whole genome shotgun (WGS) entry which is preliminary data.</text>
</comment>
<dbReference type="Proteomes" id="UP001311232">
    <property type="component" value="Unassembled WGS sequence"/>
</dbReference>